<feature type="compositionally biased region" description="Basic and acidic residues" evidence="6">
    <location>
        <begin position="330"/>
        <end position="346"/>
    </location>
</feature>
<dbReference type="Pfam" id="PF00262">
    <property type="entry name" value="Calreticulin"/>
    <property type="match status" value="2"/>
</dbReference>
<dbReference type="PANTHER" id="PTHR11073">
    <property type="entry name" value="CALRETICULIN AND CALNEXIN"/>
    <property type="match status" value="1"/>
</dbReference>
<accession>A0ABM0RD67</accession>
<evidence type="ECO:0000256" key="4">
    <source>
        <dbReference type="ARBA" id="ARBA00023186"/>
    </source>
</evidence>
<comment type="subcellular location">
    <subcellularLocation>
        <location evidence="1">Endoplasmic reticulum</location>
    </subcellularLocation>
</comment>
<sequence length="543" mass="63362">MTVVKVQNQAERNWNSNEQLNDVGVTRLIEDSPAGLRNTLLLRPPTDKRLRPSVNHGYLDMLSLVKNHAGQMPRPNRPDPAGLSRSQVQTDGKDLSGCYRDTEERSEALEQAEETSSPDSATRSETQVISVCCFFLLFSIDGWRKRWVESKHQPDYGKFQLSAGKFYEDKEKDKGLQISEDAKFYALSTRFKPFSNENEILVVQFSVKHQQGIDCGGGYVKLFPATLNQEDMHSESEYYIMFGPDICGFGNNKVKVILYYQGKYHENKKTIKCKINKDTHLYTLIIRPNATYEVKIDNQQVATGNLEDDWDFLPPKKIKDPYARKPRKWDERLQIEDPEDKKPKDWEDFEYIPDPEAKKPDDWNEVMDGEWEGPLMPNPKYKGQWKPRIIDNPNYQGEWIHPEIDNPEYKPDPAICHYYNISVLGLDLWQVKSGSIFDNFLLTNDEEFAEEVGNKTWGIRKDLEKQWRELYEEVEKRKQEEEAKKKMEKEEEEEDDIWGTEEEEIEEDPSEESGNDRQMQEDDAGRAFLGKNNEVLVEQKDEL</sequence>
<name>A0ABM0RD67_GALVR</name>
<dbReference type="PROSITE" id="PS00804">
    <property type="entry name" value="CALRETICULIN_2"/>
    <property type="match status" value="1"/>
</dbReference>
<dbReference type="InterPro" id="IPR001580">
    <property type="entry name" value="Calret/calnex"/>
</dbReference>
<gene>
    <name evidence="8" type="primary">LOC103596637</name>
</gene>
<dbReference type="Proteomes" id="UP000694923">
    <property type="component" value="Unplaced"/>
</dbReference>
<dbReference type="Gene3D" id="2.10.250.10">
    <property type="entry name" value="Calreticulin/calnexin, P domain"/>
    <property type="match status" value="1"/>
</dbReference>
<dbReference type="PROSITE" id="PS00803">
    <property type="entry name" value="CALRETICULIN_1"/>
    <property type="match status" value="1"/>
</dbReference>
<feature type="region of interest" description="Disordered" evidence="6">
    <location>
        <begin position="478"/>
        <end position="543"/>
    </location>
</feature>
<keyword evidence="3 5" id="KW-0256">Endoplasmic reticulum</keyword>
<feature type="compositionally biased region" description="Acidic residues" evidence="6">
    <location>
        <begin position="490"/>
        <end position="513"/>
    </location>
</feature>
<evidence type="ECO:0000256" key="3">
    <source>
        <dbReference type="ARBA" id="ARBA00022824"/>
    </source>
</evidence>
<dbReference type="InterPro" id="IPR018124">
    <property type="entry name" value="Calret/calnex_CS"/>
</dbReference>
<dbReference type="SUPFAM" id="SSF63887">
    <property type="entry name" value="P-domain of calnexin/calreticulin"/>
    <property type="match status" value="1"/>
</dbReference>
<evidence type="ECO:0000256" key="2">
    <source>
        <dbReference type="ARBA" id="ARBA00010983"/>
    </source>
</evidence>
<evidence type="ECO:0000256" key="1">
    <source>
        <dbReference type="ARBA" id="ARBA00004240"/>
    </source>
</evidence>
<dbReference type="PRINTS" id="PR00626">
    <property type="entry name" value="CALRETICULIN"/>
</dbReference>
<feature type="region of interest" description="Disordered" evidence="6">
    <location>
        <begin position="330"/>
        <end position="363"/>
    </location>
</feature>
<keyword evidence="4 5" id="KW-0143">Chaperone</keyword>
<dbReference type="RefSeq" id="XP_008578558.1">
    <property type="nucleotide sequence ID" value="XM_008580336.1"/>
</dbReference>
<dbReference type="SUPFAM" id="SSF49899">
    <property type="entry name" value="Concanavalin A-like lectins/glucanases"/>
    <property type="match status" value="1"/>
</dbReference>
<reference evidence="8" key="1">
    <citation type="submission" date="2025-08" db="UniProtKB">
        <authorList>
            <consortium name="RefSeq"/>
        </authorList>
    </citation>
    <scope>IDENTIFICATION</scope>
</reference>
<evidence type="ECO:0000256" key="5">
    <source>
        <dbReference type="RuleBase" id="RU362126"/>
    </source>
</evidence>
<proteinExistence type="inferred from homology"/>
<feature type="compositionally biased region" description="Basic and acidic residues" evidence="6">
    <location>
        <begin position="514"/>
        <end position="525"/>
    </location>
</feature>
<dbReference type="Gene3D" id="2.60.120.200">
    <property type="match status" value="1"/>
</dbReference>
<dbReference type="PANTHER" id="PTHR11073:SF14">
    <property type="entry name" value="CALRETICULIN"/>
    <property type="match status" value="1"/>
</dbReference>
<comment type="similarity">
    <text evidence="2 5">Belongs to the calreticulin family.</text>
</comment>
<dbReference type="InterPro" id="IPR009033">
    <property type="entry name" value="Calreticulin/calnexin_P_dom_sf"/>
</dbReference>
<organism evidence="7 8">
    <name type="scientific">Galeopterus variegatus</name>
    <name type="common">Malayan flying lemur</name>
    <name type="synonym">Cynocephalus variegatus</name>
    <dbReference type="NCBI Taxonomy" id="482537"/>
    <lineage>
        <taxon>Eukaryota</taxon>
        <taxon>Metazoa</taxon>
        <taxon>Chordata</taxon>
        <taxon>Craniata</taxon>
        <taxon>Vertebrata</taxon>
        <taxon>Euteleostomi</taxon>
        <taxon>Mammalia</taxon>
        <taxon>Eutheria</taxon>
        <taxon>Euarchontoglires</taxon>
        <taxon>Dermoptera</taxon>
        <taxon>Cynocephalidae</taxon>
        <taxon>Galeopterus</taxon>
    </lineage>
</organism>
<dbReference type="PROSITE" id="PS00805">
    <property type="entry name" value="CALRETICULIN_REPEAT"/>
    <property type="match status" value="1"/>
</dbReference>
<feature type="region of interest" description="Disordered" evidence="6">
    <location>
        <begin position="69"/>
        <end position="122"/>
    </location>
</feature>
<evidence type="ECO:0000313" key="8">
    <source>
        <dbReference type="RefSeq" id="XP_008578558.1"/>
    </source>
</evidence>
<protein>
    <submittedName>
        <fullName evidence="8">Calreticulin-like</fullName>
    </submittedName>
</protein>
<evidence type="ECO:0000313" key="7">
    <source>
        <dbReference type="Proteomes" id="UP000694923"/>
    </source>
</evidence>
<feature type="compositionally biased region" description="Basic and acidic residues" evidence="6">
    <location>
        <begin position="478"/>
        <end position="489"/>
    </location>
</feature>
<keyword evidence="7" id="KW-1185">Reference proteome</keyword>
<dbReference type="GeneID" id="103596637"/>
<dbReference type="InterPro" id="IPR013320">
    <property type="entry name" value="ConA-like_dom_sf"/>
</dbReference>
<evidence type="ECO:0000256" key="6">
    <source>
        <dbReference type="SAM" id="MobiDB-lite"/>
    </source>
</evidence>